<dbReference type="InterPro" id="IPR032808">
    <property type="entry name" value="DoxX"/>
</dbReference>
<evidence type="ECO:0000256" key="6">
    <source>
        <dbReference type="ARBA" id="ARBA00023136"/>
    </source>
</evidence>
<name>A7GZJ9_CAMC5</name>
<dbReference type="KEGG" id="ccv:CCV52592_0183"/>
<dbReference type="STRING" id="360105.CCV52592_0183"/>
<keyword evidence="9" id="KW-1185">Reference proteome</keyword>
<accession>A7GZJ9</accession>
<dbReference type="Proteomes" id="UP000006380">
    <property type="component" value="Chromosome"/>
</dbReference>
<gene>
    <name evidence="8" type="ORF">CCV52592_0183</name>
</gene>
<keyword evidence="5 7" id="KW-1133">Transmembrane helix</keyword>
<evidence type="ECO:0000256" key="3">
    <source>
        <dbReference type="ARBA" id="ARBA00022475"/>
    </source>
</evidence>
<dbReference type="OrthoDB" id="280866at2"/>
<sequence length="127" mass="13760">MKNQDLGLLFVRLGLGICLFMHGFRKLTGGIGFIKSMVASAGMPEFFAYGVYITEVLAPLMLIIGFYSRVAAAIITANALFIVYLAHPNFLALTGHGGFEAEILYLYMAMALCTIFCGSGKYAIKAD</sequence>
<dbReference type="HOGENOM" id="CLU_058421_6_3_7"/>
<reference evidence="8" key="1">
    <citation type="submission" date="2016-07" db="EMBL/GenBank/DDBJ databases">
        <title>Comparative genomics of the Campylobacter concisus group.</title>
        <authorList>
            <person name="Miller W.G."/>
            <person name="Yee E."/>
            <person name="Chapman M.H."/>
            <person name="Huynh S."/>
            <person name="Bono J.L."/>
            <person name="On S.L.W."/>
            <person name="StLeger J."/>
            <person name="Foster G."/>
            <person name="Parker C.T."/>
        </authorList>
    </citation>
    <scope>NUCLEOTIDE SEQUENCE</scope>
    <source>
        <strain evidence="8">525.92</strain>
    </source>
</reference>
<feature type="transmembrane region" description="Helical" evidence="7">
    <location>
        <begin position="73"/>
        <end position="92"/>
    </location>
</feature>
<evidence type="ECO:0000256" key="7">
    <source>
        <dbReference type="SAM" id="Phobius"/>
    </source>
</evidence>
<protein>
    <submittedName>
        <fullName evidence="8">DoxX family protein</fullName>
    </submittedName>
</protein>
<evidence type="ECO:0000313" key="8">
    <source>
        <dbReference type="EMBL" id="EAU01308.1"/>
    </source>
</evidence>
<organism evidence="8 9">
    <name type="scientific">Campylobacter curvus (strain 525.92)</name>
    <dbReference type="NCBI Taxonomy" id="360105"/>
    <lineage>
        <taxon>Bacteria</taxon>
        <taxon>Pseudomonadati</taxon>
        <taxon>Campylobacterota</taxon>
        <taxon>Epsilonproteobacteria</taxon>
        <taxon>Campylobacterales</taxon>
        <taxon>Campylobacteraceae</taxon>
        <taxon>Campylobacter</taxon>
    </lineage>
</organism>
<keyword evidence="3" id="KW-1003">Cell membrane</keyword>
<dbReference type="PANTHER" id="PTHR33452:SF1">
    <property type="entry name" value="INNER MEMBRANE PROTEIN YPHA-RELATED"/>
    <property type="match status" value="1"/>
</dbReference>
<keyword evidence="6 7" id="KW-0472">Membrane</keyword>
<evidence type="ECO:0000256" key="2">
    <source>
        <dbReference type="ARBA" id="ARBA00006679"/>
    </source>
</evidence>
<evidence type="ECO:0000256" key="5">
    <source>
        <dbReference type="ARBA" id="ARBA00022989"/>
    </source>
</evidence>
<dbReference type="RefSeq" id="WP_009650464.1">
    <property type="nucleotide sequence ID" value="NC_009715.2"/>
</dbReference>
<dbReference type="EMBL" id="CP000767">
    <property type="protein sequence ID" value="EAU01308.1"/>
    <property type="molecule type" value="Genomic_DNA"/>
</dbReference>
<comment type="similarity">
    <text evidence="2">Belongs to the DoxX family.</text>
</comment>
<evidence type="ECO:0000256" key="4">
    <source>
        <dbReference type="ARBA" id="ARBA00022692"/>
    </source>
</evidence>
<evidence type="ECO:0000256" key="1">
    <source>
        <dbReference type="ARBA" id="ARBA00004651"/>
    </source>
</evidence>
<dbReference type="AlphaFoldDB" id="A7GZJ9"/>
<feature type="transmembrane region" description="Helical" evidence="7">
    <location>
        <begin position="104"/>
        <end position="124"/>
    </location>
</feature>
<comment type="subcellular location">
    <subcellularLocation>
        <location evidence="1">Cell membrane</location>
        <topology evidence="1">Multi-pass membrane protein</topology>
    </subcellularLocation>
</comment>
<feature type="transmembrane region" description="Helical" evidence="7">
    <location>
        <begin position="46"/>
        <end position="67"/>
    </location>
</feature>
<evidence type="ECO:0000313" key="9">
    <source>
        <dbReference type="Proteomes" id="UP000006380"/>
    </source>
</evidence>
<dbReference type="PANTHER" id="PTHR33452">
    <property type="entry name" value="OXIDOREDUCTASE CATD-RELATED"/>
    <property type="match status" value="1"/>
</dbReference>
<dbReference type="Pfam" id="PF07681">
    <property type="entry name" value="DoxX"/>
    <property type="match status" value="1"/>
</dbReference>
<feature type="transmembrane region" description="Helical" evidence="7">
    <location>
        <begin position="6"/>
        <end position="25"/>
    </location>
</feature>
<keyword evidence="4 7" id="KW-0812">Transmembrane</keyword>
<dbReference type="GO" id="GO:0005886">
    <property type="term" value="C:plasma membrane"/>
    <property type="evidence" value="ECO:0007669"/>
    <property type="project" value="UniProtKB-SubCell"/>
</dbReference>
<proteinExistence type="inferred from homology"/>
<dbReference type="InterPro" id="IPR051907">
    <property type="entry name" value="DoxX-like_oxidoreductase"/>
</dbReference>